<comment type="caution">
    <text evidence="8">The sequence shown here is derived from an EMBL/GenBank/DDBJ whole genome shotgun (WGS) entry which is preliminary data.</text>
</comment>
<evidence type="ECO:0000256" key="2">
    <source>
        <dbReference type="ARBA" id="ARBA00022448"/>
    </source>
</evidence>
<evidence type="ECO:0000259" key="7">
    <source>
        <dbReference type="PROSITE" id="PS50928"/>
    </source>
</evidence>
<dbReference type="RefSeq" id="WP_110313811.1">
    <property type="nucleotide sequence ID" value="NZ_QJKC01000028.1"/>
</dbReference>
<gene>
    <name evidence="8" type="ORF">DFR38_12810</name>
</gene>
<feature type="transmembrane region" description="Helical" evidence="6">
    <location>
        <begin position="88"/>
        <end position="113"/>
    </location>
</feature>
<evidence type="ECO:0000256" key="6">
    <source>
        <dbReference type="RuleBase" id="RU363032"/>
    </source>
</evidence>
<proteinExistence type="inferred from homology"/>
<keyword evidence="9" id="KW-1185">Reference proteome</keyword>
<sequence length="248" mass="25888">MRPAPRSSALWLSSGLLLALLYLLPHSAGLFAWLFPEVERPLYTQDSFASLVLAHLLLVLASSLIAVLGGVTAGLLVSRPAGREFRPLLDSVLAISQALPPVAVLAIAAPLIGFGEWPALIALVLYGLLPVTQGTLAGLASVPDSVLDVARGLGMGRWRILWQVELPLAAPVLLAGVRTSVVINIGTAAIASTVGARTLGLPIIVGLSGFNTAYVLQGALLVALLAIVADQCFDWLARRLSPHVGAEH</sequence>
<dbReference type="Gene3D" id="1.10.3720.10">
    <property type="entry name" value="MetI-like"/>
    <property type="match status" value="1"/>
</dbReference>
<evidence type="ECO:0000313" key="9">
    <source>
        <dbReference type="Proteomes" id="UP000248395"/>
    </source>
</evidence>
<dbReference type="InterPro" id="IPR000515">
    <property type="entry name" value="MetI-like"/>
</dbReference>
<dbReference type="EMBL" id="QJKC01000028">
    <property type="protein sequence ID" value="PXX40070.1"/>
    <property type="molecule type" value="Genomic_DNA"/>
</dbReference>
<dbReference type="Proteomes" id="UP000248395">
    <property type="component" value="Unassembled WGS sequence"/>
</dbReference>
<dbReference type="Pfam" id="PF00528">
    <property type="entry name" value="BPD_transp_1"/>
    <property type="match status" value="1"/>
</dbReference>
<dbReference type="OrthoDB" id="9815258at2"/>
<dbReference type="FunFam" id="1.10.3720.10:FF:000001">
    <property type="entry name" value="Glycine betaine ABC transporter, permease"/>
    <property type="match status" value="1"/>
</dbReference>
<dbReference type="CDD" id="cd06261">
    <property type="entry name" value="TM_PBP2"/>
    <property type="match status" value="1"/>
</dbReference>
<dbReference type="PROSITE" id="PS50928">
    <property type="entry name" value="ABC_TM1"/>
    <property type="match status" value="1"/>
</dbReference>
<feature type="domain" description="ABC transmembrane type-1" evidence="7">
    <location>
        <begin position="52"/>
        <end position="233"/>
    </location>
</feature>
<feature type="transmembrane region" description="Helical" evidence="6">
    <location>
        <begin position="168"/>
        <end position="191"/>
    </location>
</feature>
<protein>
    <submittedName>
        <fullName evidence="8">Osmoprotectant transport system permease protein</fullName>
    </submittedName>
</protein>
<evidence type="ECO:0000256" key="3">
    <source>
        <dbReference type="ARBA" id="ARBA00022692"/>
    </source>
</evidence>
<feature type="transmembrane region" description="Helical" evidence="6">
    <location>
        <begin position="119"/>
        <end position="147"/>
    </location>
</feature>
<feature type="transmembrane region" description="Helical" evidence="6">
    <location>
        <begin position="203"/>
        <end position="229"/>
    </location>
</feature>
<accession>A0A318J055</accession>
<dbReference type="GO" id="GO:0055085">
    <property type="term" value="P:transmembrane transport"/>
    <property type="evidence" value="ECO:0007669"/>
    <property type="project" value="InterPro"/>
</dbReference>
<organism evidence="8 9">
    <name type="scientific">Aquitalea magnusonii</name>
    <dbReference type="NCBI Taxonomy" id="332411"/>
    <lineage>
        <taxon>Bacteria</taxon>
        <taxon>Pseudomonadati</taxon>
        <taxon>Pseudomonadota</taxon>
        <taxon>Betaproteobacteria</taxon>
        <taxon>Neisseriales</taxon>
        <taxon>Chromobacteriaceae</taxon>
        <taxon>Aquitalea</taxon>
    </lineage>
</organism>
<dbReference type="GO" id="GO:0031460">
    <property type="term" value="P:glycine betaine transport"/>
    <property type="evidence" value="ECO:0007669"/>
    <property type="project" value="UniProtKB-ARBA"/>
</dbReference>
<keyword evidence="3 6" id="KW-0812">Transmembrane</keyword>
<feature type="transmembrane region" description="Helical" evidence="6">
    <location>
        <begin position="48"/>
        <end position="76"/>
    </location>
</feature>
<dbReference type="AlphaFoldDB" id="A0A318J055"/>
<keyword evidence="2 6" id="KW-0813">Transport</keyword>
<dbReference type="InterPro" id="IPR035906">
    <property type="entry name" value="MetI-like_sf"/>
</dbReference>
<keyword evidence="4 6" id="KW-1133">Transmembrane helix</keyword>
<dbReference type="SUPFAM" id="SSF161098">
    <property type="entry name" value="MetI-like"/>
    <property type="match status" value="1"/>
</dbReference>
<evidence type="ECO:0000313" key="8">
    <source>
        <dbReference type="EMBL" id="PXX40070.1"/>
    </source>
</evidence>
<evidence type="ECO:0000256" key="1">
    <source>
        <dbReference type="ARBA" id="ARBA00004651"/>
    </source>
</evidence>
<comment type="similarity">
    <text evidence="6">Belongs to the binding-protein-dependent transport system permease family.</text>
</comment>
<name>A0A318J055_9NEIS</name>
<dbReference type="PANTHER" id="PTHR30177">
    <property type="entry name" value="GLYCINE BETAINE/L-PROLINE TRANSPORT SYSTEM PERMEASE PROTEIN PROW"/>
    <property type="match status" value="1"/>
</dbReference>
<evidence type="ECO:0000256" key="4">
    <source>
        <dbReference type="ARBA" id="ARBA00022989"/>
    </source>
</evidence>
<keyword evidence="5 6" id="KW-0472">Membrane</keyword>
<dbReference type="GO" id="GO:0005886">
    <property type="term" value="C:plasma membrane"/>
    <property type="evidence" value="ECO:0007669"/>
    <property type="project" value="UniProtKB-SubCell"/>
</dbReference>
<dbReference type="InterPro" id="IPR051204">
    <property type="entry name" value="ABC_transp_perm/SBD"/>
</dbReference>
<comment type="subcellular location">
    <subcellularLocation>
        <location evidence="1 6">Cell membrane</location>
        <topology evidence="1 6">Multi-pass membrane protein</topology>
    </subcellularLocation>
</comment>
<evidence type="ECO:0000256" key="5">
    <source>
        <dbReference type="ARBA" id="ARBA00023136"/>
    </source>
</evidence>
<dbReference type="PANTHER" id="PTHR30177:SF32">
    <property type="entry name" value="GLYCINE BETAINE UPTAKE SYSTEM PERMEASE PROTEIN YEHW"/>
    <property type="match status" value="1"/>
</dbReference>
<reference evidence="8 9" key="1">
    <citation type="submission" date="2018-05" db="EMBL/GenBank/DDBJ databases">
        <title>Genomic Encyclopedia of Type Strains, Phase IV (KMG-IV): sequencing the most valuable type-strain genomes for metagenomic binning, comparative biology and taxonomic classification.</title>
        <authorList>
            <person name="Goeker M."/>
        </authorList>
    </citation>
    <scope>NUCLEOTIDE SEQUENCE [LARGE SCALE GENOMIC DNA]</scope>
    <source>
        <strain evidence="8 9">DSM 25134</strain>
    </source>
</reference>